<dbReference type="InterPro" id="IPR018303">
    <property type="entry name" value="ATPase_P-typ_P_site"/>
</dbReference>
<feature type="compositionally biased region" description="Polar residues" evidence="8">
    <location>
        <begin position="9"/>
        <end position="23"/>
    </location>
</feature>
<dbReference type="InterPro" id="IPR004014">
    <property type="entry name" value="ATPase_P-typ_cation-transptr_N"/>
</dbReference>
<dbReference type="SUPFAM" id="SSF56784">
    <property type="entry name" value="HAD-like"/>
    <property type="match status" value="1"/>
</dbReference>
<evidence type="ECO:0000313" key="11">
    <source>
        <dbReference type="EMBL" id="GFO33583.1"/>
    </source>
</evidence>
<feature type="transmembrane region" description="Helical" evidence="9">
    <location>
        <begin position="67"/>
        <end position="86"/>
    </location>
</feature>
<sequence length="425" mass="45492">MMGVAPEQGLSSQEAAERQSQYGKNELQEKAGKSALELFAHQFKNPLIFILGVGAIVSYFTGHLVDAIAITAIIFINALIAFWQEFKAQKGMEALRQMAAPSAQVKRDAAIPEGLPTVITIVLTMGSTRMVKNNALAKQLAAIETLGSTTVICSDKTGTLTQNQMQVMKAYDASGRYWEVSGKGFSPEGQFKPLSHSTDAKQSPEMMKGLVVATLCNDSEYIMDGDKSTVRGNPTEGALIVAAAKAGLNQSEMLTSGGYSIVEKFPFDSSRKMASVIVKDPEGNHFLAIKGAPDVILRNAAGFMVDGMPVDHTPTATDGNLALAASPSEEIVANYEAAIENFAQDALRTLAVGYKALSEADLERDHSELEKDITVLGLYGIMDPPRPEVRDAIESCYQAGVRTVMITGDHALTAAAIARDIGIIR</sequence>
<evidence type="ECO:0000259" key="10">
    <source>
        <dbReference type="SMART" id="SM00831"/>
    </source>
</evidence>
<evidence type="ECO:0000256" key="3">
    <source>
        <dbReference type="ARBA" id="ARBA00022741"/>
    </source>
</evidence>
<dbReference type="AlphaFoldDB" id="A0AAV4CNW5"/>
<dbReference type="Gene3D" id="1.20.1110.10">
    <property type="entry name" value="Calcium-transporting ATPase, transmembrane domain"/>
    <property type="match status" value="1"/>
</dbReference>
<dbReference type="PRINTS" id="PR00119">
    <property type="entry name" value="CATATPASE"/>
</dbReference>
<gene>
    <name evidence="11" type="ORF">PoB_006008800</name>
</gene>
<reference evidence="11 12" key="1">
    <citation type="journal article" date="2021" name="Elife">
        <title>Chloroplast acquisition without the gene transfer in kleptoplastic sea slugs, Plakobranchus ocellatus.</title>
        <authorList>
            <person name="Maeda T."/>
            <person name="Takahashi S."/>
            <person name="Yoshida T."/>
            <person name="Shimamura S."/>
            <person name="Takaki Y."/>
            <person name="Nagai Y."/>
            <person name="Toyoda A."/>
            <person name="Suzuki Y."/>
            <person name="Arimoto A."/>
            <person name="Ishii H."/>
            <person name="Satoh N."/>
            <person name="Nishiyama T."/>
            <person name="Hasebe M."/>
            <person name="Maruyama T."/>
            <person name="Minagawa J."/>
            <person name="Obokata J."/>
            <person name="Shigenobu S."/>
        </authorList>
    </citation>
    <scope>NUCLEOTIDE SEQUENCE [LARGE SCALE GENOMIC DNA]</scope>
</reference>
<dbReference type="InterPro" id="IPR023299">
    <property type="entry name" value="ATPase_P-typ_cyto_dom_N"/>
</dbReference>
<evidence type="ECO:0000256" key="7">
    <source>
        <dbReference type="ARBA" id="ARBA00023136"/>
    </source>
</evidence>
<dbReference type="InterPro" id="IPR023298">
    <property type="entry name" value="ATPase_P-typ_TM_dom_sf"/>
</dbReference>
<evidence type="ECO:0000256" key="9">
    <source>
        <dbReference type="SAM" id="Phobius"/>
    </source>
</evidence>
<dbReference type="FunFam" id="3.40.50.1000:FF:000001">
    <property type="entry name" value="Phospholipid-transporting ATPase IC"/>
    <property type="match status" value="1"/>
</dbReference>
<protein>
    <submittedName>
        <fullName evidence="11">ATPase</fullName>
    </submittedName>
</protein>
<keyword evidence="12" id="KW-1185">Reference proteome</keyword>
<accession>A0AAV4CNW5</accession>
<dbReference type="Pfam" id="PF13246">
    <property type="entry name" value="Cation_ATPase"/>
    <property type="match status" value="1"/>
</dbReference>
<evidence type="ECO:0000256" key="2">
    <source>
        <dbReference type="ARBA" id="ARBA00022692"/>
    </source>
</evidence>
<organism evidence="11 12">
    <name type="scientific">Plakobranchus ocellatus</name>
    <dbReference type="NCBI Taxonomy" id="259542"/>
    <lineage>
        <taxon>Eukaryota</taxon>
        <taxon>Metazoa</taxon>
        <taxon>Spiralia</taxon>
        <taxon>Lophotrochozoa</taxon>
        <taxon>Mollusca</taxon>
        <taxon>Gastropoda</taxon>
        <taxon>Heterobranchia</taxon>
        <taxon>Euthyneura</taxon>
        <taxon>Panpulmonata</taxon>
        <taxon>Sacoglossa</taxon>
        <taxon>Placobranchoidea</taxon>
        <taxon>Plakobranchidae</taxon>
        <taxon>Plakobranchus</taxon>
    </lineage>
</organism>
<keyword evidence="5" id="KW-1278">Translocase</keyword>
<evidence type="ECO:0000313" key="12">
    <source>
        <dbReference type="Proteomes" id="UP000735302"/>
    </source>
</evidence>
<dbReference type="Pfam" id="PF00690">
    <property type="entry name" value="Cation_ATPase_N"/>
    <property type="match status" value="1"/>
</dbReference>
<keyword evidence="4" id="KW-0067">ATP-binding</keyword>
<keyword evidence="2 9" id="KW-0812">Transmembrane</keyword>
<evidence type="ECO:0000256" key="4">
    <source>
        <dbReference type="ARBA" id="ARBA00022840"/>
    </source>
</evidence>
<dbReference type="GO" id="GO:0016020">
    <property type="term" value="C:membrane"/>
    <property type="evidence" value="ECO:0007669"/>
    <property type="project" value="UniProtKB-SubCell"/>
</dbReference>
<keyword evidence="3" id="KW-0547">Nucleotide-binding</keyword>
<evidence type="ECO:0000256" key="1">
    <source>
        <dbReference type="ARBA" id="ARBA00004141"/>
    </source>
</evidence>
<proteinExistence type="predicted"/>
<dbReference type="PANTHER" id="PTHR42861">
    <property type="entry name" value="CALCIUM-TRANSPORTING ATPASE"/>
    <property type="match status" value="1"/>
</dbReference>
<comment type="caution">
    <text evidence="11">The sequence shown here is derived from an EMBL/GenBank/DDBJ whole genome shotgun (WGS) entry which is preliminary data.</text>
</comment>
<feature type="non-terminal residue" evidence="11">
    <location>
        <position position="425"/>
    </location>
</feature>
<evidence type="ECO:0000256" key="6">
    <source>
        <dbReference type="ARBA" id="ARBA00022989"/>
    </source>
</evidence>
<feature type="transmembrane region" description="Helical" evidence="9">
    <location>
        <begin position="43"/>
        <end position="61"/>
    </location>
</feature>
<keyword evidence="7 9" id="KW-0472">Membrane</keyword>
<dbReference type="Gene3D" id="3.40.1110.10">
    <property type="entry name" value="Calcium-transporting ATPase, cytoplasmic domain N"/>
    <property type="match status" value="1"/>
</dbReference>
<dbReference type="PROSITE" id="PS00154">
    <property type="entry name" value="ATPASE_E1_E2"/>
    <property type="match status" value="1"/>
</dbReference>
<feature type="domain" description="Cation-transporting P-type ATPase N-terminal" evidence="10">
    <location>
        <begin position="1"/>
        <end position="63"/>
    </location>
</feature>
<evidence type="ECO:0000256" key="8">
    <source>
        <dbReference type="SAM" id="MobiDB-lite"/>
    </source>
</evidence>
<dbReference type="Proteomes" id="UP000735302">
    <property type="component" value="Unassembled WGS sequence"/>
</dbReference>
<keyword evidence="6 9" id="KW-1133">Transmembrane helix</keyword>
<dbReference type="EMBL" id="BLXT01006817">
    <property type="protein sequence ID" value="GFO33583.1"/>
    <property type="molecule type" value="Genomic_DNA"/>
</dbReference>
<dbReference type="SMART" id="SM00831">
    <property type="entry name" value="Cation_ATPase_N"/>
    <property type="match status" value="1"/>
</dbReference>
<name>A0AAV4CNW5_9GAST</name>
<dbReference type="InterPro" id="IPR023214">
    <property type="entry name" value="HAD_sf"/>
</dbReference>
<comment type="subcellular location">
    <subcellularLocation>
        <location evidence="1">Membrane</location>
        <topology evidence="1">Multi-pass membrane protein</topology>
    </subcellularLocation>
</comment>
<dbReference type="GO" id="GO:0005524">
    <property type="term" value="F:ATP binding"/>
    <property type="evidence" value="ECO:0007669"/>
    <property type="project" value="UniProtKB-KW"/>
</dbReference>
<dbReference type="InterPro" id="IPR036412">
    <property type="entry name" value="HAD-like_sf"/>
</dbReference>
<dbReference type="Gene3D" id="3.40.50.1000">
    <property type="entry name" value="HAD superfamily/HAD-like"/>
    <property type="match status" value="1"/>
</dbReference>
<dbReference type="SUPFAM" id="SSF81665">
    <property type="entry name" value="Calcium ATPase, transmembrane domain M"/>
    <property type="match status" value="1"/>
</dbReference>
<evidence type="ECO:0000256" key="5">
    <source>
        <dbReference type="ARBA" id="ARBA00022967"/>
    </source>
</evidence>
<dbReference type="SUPFAM" id="SSF81660">
    <property type="entry name" value="Metal cation-transporting ATPase, ATP-binding domain N"/>
    <property type="match status" value="1"/>
</dbReference>
<feature type="region of interest" description="Disordered" evidence="8">
    <location>
        <begin position="1"/>
        <end position="24"/>
    </location>
</feature>